<keyword evidence="2" id="KW-1133">Transmembrane helix</keyword>
<comment type="similarity">
    <text evidence="1">Belongs to the UPF0177 family.</text>
</comment>
<dbReference type="EMBL" id="CP019030">
    <property type="protein sequence ID" value="APU46418.1"/>
    <property type="molecule type" value="Genomic_DNA"/>
</dbReference>
<keyword evidence="5" id="KW-0378">Hydrolase</keyword>
<dbReference type="AlphaFoldDB" id="A0A1L7GWV0"/>
<evidence type="ECO:0000313" key="4">
    <source>
        <dbReference type="EMBL" id="APU46418.1"/>
    </source>
</evidence>
<protein>
    <submittedName>
        <fullName evidence="5">CPBP family intramembrane metalloprotease</fullName>
    </submittedName>
    <submittedName>
        <fullName evidence="4">Peptidase</fullName>
    </submittedName>
</protein>
<feature type="transmembrane region" description="Helical" evidence="2">
    <location>
        <begin position="208"/>
        <end position="226"/>
    </location>
</feature>
<feature type="transmembrane region" description="Helical" evidence="2">
    <location>
        <begin position="185"/>
        <end position="202"/>
    </location>
</feature>
<dbReference type="PANTHER" id="PTHR36435">
    <property type="entry name" value="SLR1288 PROTEIN"/>
    <property type="match status" value="1"/>
</dbReference>
<feature type="domain" description="CAAX prenyl protease 2/Lysostaphin resistance protein A-like" evidence="3">
    <location>
        <begin position="131"/>
        <end position="218"/>
    </location>
</feature>
<gene>
    <name evidence="4" type="ORF">BUW47_08380</name>
    <name evidence="5" type="ORF">C1Y38_02215</name>
</gene>
<dbReference type="GO" id="GO:0006508">
    <property type="term" value="P:proteolysis"/>
    <property type="evidence" value="ECO:0007669"/>
    <property type="project" value="UniProtKB-KW"/>
</dbReference>
<evidence type="ECO:0000313" key="6">
    <source>
        <dbReference type="Proteomes" id="UP000185427"/>
    </source>
</evidence>
<dbReference type="Pfam" id="PF02517">
    <property type="entry name" value="Rce1-like"/>
    <property type="match status" value="1"/>
</dbReference>
<dbReference type="Proteomes" id="UP000185427">
    <property type="component" value="Chromosome"/>
</dbReference>
<dbReference type="PANTHER" id="PTHR36435:SF1">
    <property type="entry name" value="CAAX AMINO TERMINAL PROTEASE FAMILY PROTEIN"/>
    <property type="match status" value="1"/>
</dbReference>
<dbReference type="GO" id="GO:0080120">
    <property type="term" value="P:CAAX-box protein maturation"/>
    <property type="evidence" value="ECO:0007669"/>
    <property type="project" value="UniProtKB-ARBA"/>
</dbReference>
<dbReference type="RefSeq" id="WP_012391490.1">
    <property type="nucleotide sequence ID" value="NZ_AP024320.1"/>
</dbReference>
<feature type="transmembrane region" description="Helical" evidence="2">
    <location>
        <begin position="44"/>
        <end position="66"/>
    </location>
</feature>
<keyword evidence="5" id="KW-0645">Protease</keyword>
<evidence type="ECO:0000313" key="5">
    <source>
        <dbReference type="EMBL" id="PNV58438.1"/>
    </source>
</evidence>
<dbReference type="GO" id="GO:0004175">
    <property type="term" value="F:endopeptidase activity"/>
    <property type="evidence" value="ECO:0007669"/>
    <property type="project" value="UniProtKB-ARBA"/>
</dbReference>
<keyword evidence="5" id="KW-0482">Metalloprotease</keyword>
<evidence type="ECO:0000256" key="1">
    <source>
        <dbReference type="ARBA" id="ARBA00009067"/>
    </source>
</evidence>
<sequence>MDETRPALPKRVLIMVLLAVSIQIPPIFELLVKQNMYSHSSVATRWLVVDLVVFVAIIVWATHLFYKYRRWTPRPQGVGSRLGWLIGGYLVMIAGEDVLAILNQAIYHQSQTTNNQTIANLMGSSSLMMMLVAGSGILLSPVAEELIFRGVLMNLFFKDDAVWPPILLSGVVFTLEHASTTPVSYLIYFFMGAVFAFVYRKTGHLSNVIALHMLNNIVAMAVLLNAR</sequence>
<keyword evidence="2" id="KW-0472">Membrane</keyword>
<evidence type="ECO:0000256" key="2">
    <source>
        <dbReference type="SAM" id="Phobius"/>
    </source>
</evidence>
<accession>A0A1L7GWV0</accession>
<feature type="transmembrane region" description="Helical" evidence="2">
    <location>
        <begin position="118"/>
        <end position="141"/>
    </location>
</feature>
<dbReference type="OrthoDB" id="8607342at2"/>
<keyword evidence="2" id="KW-0812">Transmembrane</keyword>
<reference evidence="5 7" key="2">
    <citation type="submission" date="2018-01" db="EMBL/GenBank/DDBJ databases">
        <title>Draft genome sequence of the feruloyl esterase-producing strain Lactobacillus fermentum CRL 1446, isolated from artisanal goat milk cheese.</title>
        <authorList>
            <person name="Abeijon Mukdsi M.C."/>
            <person name="Saavedra L."/>
            <person name="Gauffin Cano M.P."/>
            <person name="Hebert E.M."/>
            <person name="Medina R.B."/>
        </authorList>
    </citation>
    <scope>NUCLEOTIDE SEQUENCE [LARGE SCALE GENOMIC DNA]</scope>
    <source>
        <strain evidence="5 7">CRL 1446</strain>
    </source>
</reference>
<dbReference type="InterPro" id="IPR052710">
    <property type="entry name" value="CAAX_protease"/>
</dbReference>
<reference evidence="4 6" key="1">
    <citation type="submission" date="2016-12" db="EMBL/GenBank/DDBJ databases">
        <title>Complete Genome Sequence of Lactobacillus fermentum Strain SNUV175, a Probiotic for Treatment of Bacterial Vaginosis.</title>
        <authorList>
            <person name="Lee S."/>
            <person name="You H.J."/>
            <person name="Kwon B."/>
            <person name="Ko G."/>
        </authorList>
    </citation>
    <scope>NUCLEOTIDE SEQUENCE [LARGE SCALE GENOMIC DNA]</scope>
    <source>
        <strain evidence="4 6">SNUV175</strain>
    </source>
</reference>
<evidence type="ECO:0000259" key="3">
    <source>
        <dbReference type="Pfam" id="PF02517"/>
    </source>
</evidence>
<proteinExistence type="inferred from homology"/>
<evidence type="ECO:0000313" key="7">
    <source>
        <dbReference type="Proteomes" id="UP000236514"/>
    </source>
</evidence>
<dbReference type="Proteomes" id="UP000236514">
    <property type="component" value="Unassembled WGS sequence"/>
</dbReference>
<dbReference type="GeneID" id="83714207"/>
<organism evidence="4 6">
    <name type="scientific">Limosilactobacillus fermentum</name>
    <name type="common">Lactobacillus fermentum</name>
    <dbReference type="NCBI Taxonomy" id="1613"/>
    <lineage>
        <taxon>Bacteria</taxon>
        <taxon>Bacillati</taxon>
        <taxon>Bacillota</taxon>
        <taxon>Bacilli</taxon>
        <taxon>Lactobacillales</taxon>
        <taxon>Lactobacillaceae</taxon>
        <taxon>Limosilactobacillus</taxon>
    </lineage>
</organism>
<dbReference type="InterPro" id="IPR003675">
    <property type="entry name" value="Rce1/LyrA-like_dom"/>
</dbReference>
<dbReference type="EMBL" id="POTQ01000003">
    <property type="protein sequence ID" value="PNV58438.1"/>
    <property type="molecule type" value="Genomic_DNA"/>
</dbReference>
<name>A0A1L7GWV0_LIMFE</name>
<feature type="transmembrane region" description="Helical" evidence="2">
    <location>
        <begin position="86"/>
        <end position="106"/>
    </location>
</feature>
<dbReference type="GO" id="GO:0008237">
    <property type="term" value="F:metallopeptidase activity"/>
    <property type="evidence" value="ECO:0007669"/>
    <property type="project" value="UniProtKB-KW"/>
</dbReference>
<feature type="transmembrane region" description="Helical" evidence="2">
    <location>
        <begin position="12"/>
        <end position="32"/>
    </location>
</feature>